<dbReference type="EMBL" id="JAULSY010000006">
    <property type="protein sequence ID" value="KAK0673479.1"/>
    <property type="molecule type" value="Genomic_DNA"/>
</dbReference>
<name>A0AA40DE31_9PEZI</name>
<proteinExistence type="predicted"/>
<sequence>MPIQHYRNWTNGPCLEMLCSLDARVTPVKMEDALGMLRDRARDAFLAISCDVGGNHISLGNNPGGLSFFLSLFSCFEFSFSALFSCNFYSLFSFFLSFARWWRAASEAVDDEGSAFSSIVAQWERSVGASAMVNCRRGVYKWRFGCNVLRASARLGHAWSWYWGACEQPGRIGCIATVEQVLFRAESQDCGGIGAYSRLFVAWLGL</sequence>
<keyword evidence="2" id="KW-1185">Reference proteome</keyword>
<gene>
    <name evidence="1" type="ORF">QBC41DRAFT_311677</name>
</gene>
<protein>
    <submittedName>
        <fullName evidence="1">Uncharacterized protein</fullName>
    </submittedName>
</protein>
<organism evidence="1 2">
    <name type="scientific">Cercophora samala</name>
    <dbReference type="NCBI Taxonomy" id="330535"/>
    <lineage>
        <taxon>Eukaryota</taxon>
        <taxon>Fungi</taxon>
        <taxon>Dikarya</taxon>
        <taxon>Ascomycota</taxon>
        <taxon>Pezizomycotina</taxon>
        <taxon>Sordariomycetes</taxon>
        <taxon>Sordariomycetidae</taxon>
        <taxon>Sordariales</taxon>
        <taxon>Lasiosphaeriaceae</taxon>
        <taxon>Cercophora</taxon>
    </lineage>
</organism>
<evidence type="ECO:0000313" key="1">
    <source>
        <dbReference type="EMBL" id="KAK0673479.1"/>
    </source>
</evidence>
<comment type="caution">
    <text evidence="1">The sequence shown here is derived from an EMBL/GenBank/DDBJ whole genome shotgun (WGS) entry which is preliminary data.</text>
</comment>
<dbReference type="Proteomes" id="UP001174997">
    <property type="component" value="Unassembled WGS sequence"/>
</dbReference>
<dbReference type="AlphaFoldDB" id="A0AA40DE31"/>
<reference evidence="1" key="1">
    <citation type="submission" date="2023-06" db="EMBL/GenBank/DDBJ databases">
        <title>Genome-scale phylogeny and comparative genomics of the fungal order Sordariales.</title>
        <authorList>
            <consortium name="Lawrence Berkeley National Laboratory"/>
            <person name="Hensen N."/>
            <person name="Bonometti L."/>
            <person name="Westerberg I."/>
            <person name="Brannstrom I.O."/>
            <person name="Guillou S."/>
            <person name="Cros-Aarteil S."/>
            <person name="Calhoun S."/>
            <person name="Haridas S."/>
            <person name="Kuo A."/>
            <person name="Mondo S."/>
            <person name="Pangilinan J."/>
            <person name="Riley R."/>
            <person name="Labutti K."/>
            <person name="Andreopoulos B."/>
            <person name="Lipzen A."/>
            <person name="Chen C."/>
            <person name="Yanf M."/>
            <person name="Daum C."/>
            <person name="Ng V."/>
            <person name="Clum A."/>
            <person name="Steindorff A."/>
            <person name="Ohm R."/>
            <person name="Martin F."/>
            <person name="Silar P."/>
            <person name="Natvig D."/>
            <person name="Lalanne C."/>
            <person name="Gautier V."/>
            <person name="Ament-Velasquez S.L."/>
            <person name="Kruys A."/>
            <person name="Hutchinson M.I."/>
            <person name="Powell A.J."/>
            <person name="Barry K."/>
            <person name="Miller A.N."/>
            <person name="Grigoriev I.V."/>
            <person name="Debuchy R."/>
            <person name="Gladieux P."/>
            <person name="Thoren M.H."/>
            <person name="Johannesson H."/>
        </authorList>
    </citation>
    <scope>NUCLEOTIDE SEQUENCE</scope>
    <source>
        <strain evidence="1">CBS 307.81</strain>
    </source>
</reference>
<evidence type="ECO:0000313" key="2">
    <source>
        <dbReference type="Proteomes" id="UP001174997"/>
    </source>
</evidence>
<accession>A0AA40DE31</accession>